<organism evidence="1 2">
    <name type="scientific">Buttiauxella gaviniae ATCC 51604</name>
    <dbReference type="NCBI Taxonomy" id="1354253"/>
    <lineage>
        <taxon>Bacteria</taxon>
        <taxon>Pseudomonadati</taxon>
        <taxon>Pseudomonadota</taxon>
        <taxon>Gammaproteobacteria</taxon>
        <taxon>Enterobacterales</taxon>
        <taxon>Enterobacteriaceae</taxon>
        <taxon>Buttiauxella</taxon>
    </lineage>
</organism>
<dbReference type="PATRIC" id="fig|1354253.4.peg.4836"/>
<dbReference type="Proteomes" id="UP000078504">
    <property type="component" value="Unassembled WGS sequence"/>
</dbReference>
<comment type="caution">
    <text evidence="1">The sequence shown here is derived from an EMBL/GenBank/DDBJ whole genome shotgun (WGS) entry which is preliminary data.</text>
</comment>
<gene>
    <name evidence="1" type="ORF">M977_04666</name>
</gene>
<reference evidence="1 2" key="1">
    <citation type="submission" date="2016-04" db="EMBL/GenBank/DDBJ databases">
        <title>ATOL: Assembling a taxonomically balanced genome-scale reconstruction of the evolutionary history of the Enterobacteriaceae.</title>
        <authorList>
            <person name="Plunkett G.III."/>
            <person name="Neeno-Eckwall E.C."/>
            <person name="Glasner J.D."/>
            <person name="Perna N.T."/>
        </authorList>
    </citation>
    <scope>NUCLEOTIDE SEQUENCE [LARGE SCALE GENOMIC DNA]</scope>
    <source>
        <strain evidence="1 2">ATCC 51604</strain>
    </source>
</reference>
<accession>A0A1B7HKA7</accession>
<dbReference type="AlphaFoldDB" id="A0A1B7HKA7"/>
<evidence type="ECO:0000313" key="1">
    <source>
        <dbReference type="EMBL" id="OAT16016.1"/>
    </source>
</evidence>
<protein>
    <submittedName>
        <fullName evidence="1">Uncharacterized protein</fullName>
    </submittedName>
</protein>
<evidence type="ECO:0000313" key="2">
    <source>
        <dbReference type="Proteomes" id="UP000078504"/>
    </source>
</evidence>
<name>A0A1B7HKA7_9ENTR</name>
<sequence>MGNRHVDSDEMIRLYLNCGIQGVYDWEGMFTDSYLHGTTTVIFDTSVVDIIDSIEYGSDGWHSWLSEYREKNGVLERKQEIQQAQAHRG</sequence>
<proteinExistence type="predicted"/>
<dbReference type="EMBL" id="LXEP01000062">
    <property type="protein sequence ID" value="OAT16016.1"/>
    <property type="molecule type" value="Genomic_DNA"/>
</dbReference>